<sequence>MSTPSTPLRPLAVSEANFSIRVLFRWFRERVDTLSTIHLRGVEAQDAKERFEELQRHASVLKGFLRTVGRWMDVEVVQLVVAIVSSEHLARAADADVNYVLPLVSRLSPWSTKYYCSMRVRPMPPPHSSAT</sequence>
<protein>
    <submittedName>
        <fullName evidence="1">Uncharacterized protein</fullName>
    </submittedName>
</protein>
<accession>A0ACC1MBQ6</accession>
<dbReference type="EMBL" id="JANSHE010007554">
    <property type="protein sequence ID" value="KAJ2958839.1"/>
    <property type="molecule type" value="Genomic_DNA"/>
</dbReference>
<organism evidence="1 2">
    <name type="scientific">Trametes sanguinea</name>
    <dbReference type="NCBI Taxonomy" id="158606"/>
    <lineage>
        <taxon>Eukaryota</taxon>
        <taxon>Fungi</taxon>
        <taxon>Dikarya</taxon>
        <taxon>Basidiomycota</taxon>
        <taxon>Agaricomycotina</taxon>
        <taxon>Agaricomycetes</taxon>
        <taxon>Polyporales</taxon>
        <taxon>Polyporaceae</taxon>
        <taxon>Trametes</taxon>
    </lineage>
</organism>
<evidence type="ECO:0000313" key="1">
    <source>
        <dbReference type="EMBL" id="KAJ2958839.1"/>
    </source>
</evidence>
<dbReference type="Proteomes" id="UP001144978">
    <property type="component" value="Unassembled WGS sequence"/>
</dbReference>
<name>A0ACC1MBQ6_9APHY</name>
<reference evidence="1" key="1">
    <citation type="submission" date="2022-08" db="EMBL/GenBank/DDBJ databases">
        <title>Genome Sequence of Pycnoporus sanguineus.</title>
        <authorList>
            <person name="Buettner E."/>
        </authorList>
    </citation>
    <scope>NUCLEOTIDE SEQUENCE</scope>
    <source>
        <strain evidence="1">CG-C14</strain>
    </source>
</reference>
<proteinExistence type="predicted"/>
<gene>
    <name evidence="1" type="ORF">NUW54_g14509</name>
</gene>
<comment type="caution">
    <text evidence="1">The sequence shown here is derived from an EMBL/GenBank/DDBJ whole genome shotgun (WGS) entry which is preliminary data.</text>
</comment>
<keyword evidence="2" id="KW-1185">Reference proteome</keyword>
<evidence type="ECO:0000313" key="2">
    <source>
        <dbReference type="Proteomes" id="UP001144978"/>
    </source>
</evidence>